<feature type="domain" description="vWA-MoxR associated protein N-terminal HTH" evidence="1">
    <location>
        <begin position="1"/>
        <end position="84"/>
    </location>
</feature>
<evidence type="ECO:0000313" key="2">
    <source>
        <dbReference type="EMBL" id="AUB42251.1"/>
    </source>
</evidence>
<sequence length="460" mass="52550">MNLDSLFEIVDRLLIESHNRPLNSAENLVLRGIWQYKTYNQIAIEAGYSPGYFTNVVAPELFGRLSEVIGQRVTKKNCQVLLESYAIVEAAPNTKLLKQDLTQFPPTVNQDTSPCYPSGSVPLASPFYLKRSYLEEQIYQEIKKPGALVRIKAPREMGKTSLLLRILDYAKYQGYCTISLNLEQVEQTILSDLNQLLRWLCANIARQLQLQPMLDEYWHEDLGSKVSCTVYFQEYLLESINTPLILALDEVNHIFEHPQVAKDFLPLLRSWYEEAKRLPIWQKLRLLVVHSTDIYVPLELNQSPFNVGLPIQLDNFSQEEVQQLAQCYGLNWTDGEGARQLMAMVGGHPALVHLALYHLSRKEVTLSQLLETAPPASKIYSNHLQRHWATLQKQPELGQAFDNVLNANEAILLDPILTHKLSSMGLIKLSGGQAMASCELYRRFFTKKEQHLALQNQNMN</sequence>
<keyword evidence="3" id="KW-1185">Reference proteome</keyword>
<dbReference type="OrthoDB" id="5522963at2"/>
<reference evidence="2 3" key="1">
    <citation type="submission" date="2017-11" db="EMBL/GenBank/DDBJ databases">
        <title>Complete genome of a free-living desiccation-tolerant cyanobacterium and its photosynthetic adaptation to extreme terrestrial habitat.</title>
        <authorList>
            <person name="Shang J."/>
        </authorList>
    </citation>
    <scope>NUCLEOTIDE SEQUENCE [LARGE SCALE GENOMIC DNA]</scope>
    <source>
        <strain evidence="2 3">CCNUN1</strain>
    </source>
</reference>
<dbReference type="Pfam" id="PF14516">
    <property type="entry name" value="AAA_35"/>
    <property type="match status" value="1"/>
</dbReference>
<gene>
    <name evidence="2" type="ORF">COO91_08363</name>
</gene>
<dbReference type="RefSeq" id="WP_100902351.1">
    <property type="nucleotide sequence ID" value="NZ_CAWNNC010000001.1"/>
</dbReference>
<proteinExistence type="predicted"/>
<evidence type="ECO:0000313" key="3">
    <source>
        <dbReference type="Proteomes" id="UP000232003"/>
    </source>
</evidence>
<dbReference type="Pfam" id="PF26355">
    <property type="entry name" value="HTH_VMAP-M9"/>
    <property type="match status" value="1"/>
</dbReference>
<protein>
    <submittedName>
        <fullName evidence="2">Putative ATPase, archaeal AAA+ ATPase superfamily</fullName>
    </submittedName>
</protein>
<evidence type="ECO:0000259" key="1">
    <source>
        <dbReference type="Pfam" id="PF26355"/>
    </source>
</evidence>
<dbReference type="EMBL" id="CP024785">
    <property type="protein sequence ID" value="AUB42251.1"/>
    <property type="molecule type" value="Genomic_DNA"/>
</dbReference>
<dbReference type="Gene3D" id="3.40.50.300">
    <property type="entry name" value="P-loop containing nucleotide triphosphate hydrolases"/>
    <property type="match status" value="1"/>
</dbReference>
<dbReference type="InterPro" id="IPR027417">
    <property type="entry name" value="P-loop_NTPase"/>
</dbReference>
<dbReference type="AlphaFoldDB" id="A0A2K8T3K6"/>
<dbReference type="Proteomes" id="UP000232003">
    <property type="component" value="Chromosome"/>
</dbReference>
<dbReference type="SUPFAM" id="SSF52540">
    <property type="entry name" value="P-loop containing nucleoside triphosphate hydrolases"/>
    <property type="match status" value="1"/>
</dbReference>
<organism evidence="2 3">
    <name type="scientific">Nostoc flagelliforme CCNUN1</name>
    <dbReference type="NCBI Taxonomy" id="2038116"/>
    <lineage>
        <taxon>Bacteria</taxon>
        <taxon>Bacillati</taxon>
        <taxon>Cyanobacteriota</taxon>
        <taxon>Cyanophyceae</taxon>
        <taxon>Nostocales</taxon>
        <taxon>Nostocaceae</taxon>
        <taxon>Nostoc</taxon>
    </lineage>
</organism>
<dbReference type="KEGG" id="nfl:COO91_08363"/>
<dbReference type="InterPro" id="IPR058651">
    <property type="entry name" value="HTH_VMAP-M9"/>
</dbReference>
<accession>A0A2K8T3K6</accession>
<name>A0A2K8T3K6_9NOSO</name>